<dbReference type="eggNOG" id="ENOG50330P1">
    <property type="taxonomic scope" value="Bacteria"/>
</dbReference>
<proteinExistence type="predicted"/>
<reference evidence="1 2" key="1">
    <citation type="submission" date="2012-05" db="EMBL/GenBank/DDBJ databases">
        <authorList>
            <person name="Harkins D.M."/>
            <person name="Madupu R."/>
            <person name="Durkin A.S."/>
            <person name="Torralba M."/>
            <person name="Methe B."/>
            <person name="Sutton G.G."/>
            <person name="Nelson K.E."/>
        </authorList>
    </citation>
    <scope>NUCLEOTIDE SEQUENCE [LARGE SCALE GENOMIC DNA]</scope>
    <source>
        <strain evidence="1 2">F0489</strain>
    </source>
</reference>
<comment type="caution">
    <text evidence="1">The sequence shown here is derived from an EMBL/GenBank/DDBJ whole genome shotgun (WGS) entry which is preliminary data.</text>
</comment>
<evidence type="ECO:0000313" key="2">
    <source>
        <dbReference type="Proteomes" id="UP000002941"/>
    </source>
</evidence>
<protein>
    <submittedName>
        <fullName evidence="1">PF14103 domain protein</fullName>
    </submittedName>
</protein>
<dbReference type="PATRIC" id="fig|1125718.3.peg.2271"/>
<evidence type="ECO:0000313" key="1">
    <source>
        <dbReference type="EMBL" id="EJF39494.1"/>
    </source>
</evidence>
<organism evidence="1 2">
    <name type="scientific">Actinomyces massiliensis F0489</name>
    <dbReference type="NCBI Taxonomy" id="1125718"/>
    <lineage>
        <taxon>Bacteria</taxon>
        <taxon>Bacillati</taxon>
        <taxon>Actinomycetota</taxon>
        <taxon>Actinomycetes</taxon>
        <taxon>Actinomycetales</taxon>
        <taxon>Actinomycetaceae</taxon>
        <taxon>Actinomyces</taxon>
    </lineage>
</organism>
<gene>
    <name evidence="1" type="ORF">HMPREF1318_0101</name>
</gene>
<accession>J0MYJ2</accession>
<keyword evidence="2" id="KW-1185">Reference proteome</keyword>
<name>J0MYJ2_9ACTO</name>
<dbReference type="AlphaFoldDB" id="J0MYJ2"/>
<sequence>MTGDPYVEVAVEGDSDTGMAQVLLNNAGLAISRCLVKRGSANLDKLIPGLARTTIHNPWVVFRDSDGRCPVELRAALLESRSRPHDGGFELRLACSMTESWLLADAEGFADYFDISAKKIPDRPDELPHAKRELLRLCQSSRSRLTRDDMVRTDGRPGPLYVIHLNTFAREHWDIAKAQECSPSLRRTVMRLRSMRSRLLAASPEV</sequence>
<dbReference type="RefSeq" id="WP_008732729.1">
    <property type="nucleotide sequence ID" value="NZ_AKFT01000177.1"/>
</dbReference>
<dbReference type="Proteomes" id="UP000002941">
    <property type="component" value="Unassembled WGS sequence"/>
</dbReference>
<dbReference type="EMBL" id="AKFT01000177">
    <property type="protein sequence ID" value="EJF39494.1"/>
    <property type="molecule type" value="Genomic_DNA"/>
</dbReference>